<keyword evidence="4" id="KW-1185">Reference proteome</keyword>
<evidence type="ECO:0000313" key="4">
    <source>
        <dbReference type="Proteomes" id="UP001081283"/>
    </source>
</evidence>
<feature type="domain" description="DUF2087" evidence="2">
    <location>
        <begin position="52"/>
        <end position="122"/>
    </location>
</feature>
<sequence length="179" mass="20240">MNMASRAAGFRNFQHLRASHVAGQRLATPQAHQIIDHQLVERTLNQFDSTGRWRKWPSRRKTQDLCLWALWAQLPARTLMTEREINARLRRAHLFEDPAILRRTLFSLGMVTRKPDGSDYCRKEQTPPPEARALISLLETRRQTGASAQPASITGANSTRNPASPSPRRGKSLNAPINA</sequence>
<evidence type="ECO:0000259" key="2">
    <source>
        <dbReference type="Pfam" id="PF09860"/>
    </source>
</evidence>
<dbReference type="Pfam" id="PF09860">
    <property type="entry name" value="DUF2087"/>
    <property type="match status" value="1"/>
</dbReference>
<organism evidence="3 4">
    <name type="scientific">Hoeflea ulvae</name>
    <dbReference type="NCBI Taxonomy" id="2983764"/>
    <lineage>
        <taxon>Bacteria</taxon>
        <taxon>Pseudomonadati</taxon>
        <taxon>Pseudomonadota</taxon>
        <taxon>Alphaproteobacteria</taxon>
        <taxon>Hyphomicrobiales</taxon>
        <taxon>Rhizobiaceae</taxon>
        <taxon>Hoeflea</taxon>
    </lineage>
</organism>
<feature type="compositionally biased region" description="Polar residues" evidence="1">
    <location>
        <begin position="143"/>
        <end position="163"/>
    </location>
</feature>
<protein>
    <submittedName>
        <fullName evidence="3">DUF2087 domain-containing protein</fullName>
    </submittedName>
</protein>
<evidence type="ECO:0000313" key="3">
    <source>
        <dbReference type="EMBL" id="MCY0096026.1"/>
    </source>
</evidence>
<reference evidence="3" key="1">
    <citation type="submission" date="2022-10" db="EMBL/GenBank/DDBJ databases">
        <title>Hoeflea sp. J2-29, isolated from marine algae.</title>
        <authorList>
            <person name="Kristyanto S."/>
            <person name="Kim J.M."/>
            <person name="Jeon C.O."/>
        </authorList>
    </citation>
    <scope>NUCLEOTIDE SEQUENCE</scope>
    <source>
        <strain evidence="3">J2-29</strain>
    </source>
</reference>
<feature type="region of interest" description="Disordered" evidence="1">
    <location>
        <begin position="138"/>
        <end position="179"/>
    </location>
</feature>
<gene>
    <name evidence="3" type="ORF">OEG82_18680</name>
</gene>
<dbReference type="Proteomes" id="UP001081283">
    <property type="component" value="Unassembled WGS sequence"/>
</dbReference>
<proteinExistence type="predicted"/>
<dbReference type="InterPro" id="IPR018656">
    <property type="entry name" value="DUF2087"/>
</dbReference>
<evidence type="ECO:0000256" key="1">
    <source>
        <dbReference type="SAM" id="MobiDB-lite"/>
    </source>
</evidence>
<name>A0ABT3YJE6_9HYPH</name>
<dbReference type="EMBL" id="JAOVZQ010000001">
    <property type="protein sequence ID" value="MCY0096026.1"/>
    <property type="molecule type" value="Genomic_DNA"/>
</dbReference>
<comment type="caution">
    <text evidence="3">The sequence shown here is derived from an EMBL/GenBank/DDBJ whole genome shotgun (WGS) entry which is preliminary data.</text>
</comment>
<dbReference type="RefSeq" id="WP_267613878.1">
    <property type="nucleotide sequence ID" value="NZ_JAOVZQ010000001.1"/>
</dbReference>
<accession>A0ABT3YJE6</accession>